<dbReference type="AlphaFoldDB" id="A0A8H7Q018"/>
<dbReference type="InterPro" id="IPR002483">
    <property type="entry name" value="PWI_dom"/>
</dbReference>
<evidence type="ECO:0000256" key="2">
    <source>
        <dbReference type="SAM" id="MobiDB-lite"/>
    </source>
</evidence>
<dbReference type="PANTHER" id="PTHR23148">
    <property type="entry name" value="SERINE/ARGININE REGULATED NUCLEAR MATRIX PROTEIN"/>
    <property type="match status" value="1"/>
</dbReference>
<reference evidence="4" key="1">
    <citation type="submission" date="2020-12" db="EMBL/GenBank/DDBJ databases">
        <title>Metabolic potential, ecology and presence of endohyphal bacteria is reflected in genomic diversity of Mucoromycotina.</title>
        <authorList>
            <person name="Muszewska A."/>
            <person name="Okrasinska A."/>
            <person name="Steczkiewicz K."/>
            <person name="Drgas O."/>
            <person name="Orlowska M."/>
            <person name="Perlinska-Lenart U."/>
            <person name="Aleksandrzak-Piekarczyk T."/>
            <person name="Szatraj K."/>
            <person name="Zielenkiewicz U."/>
            <person name="Pilsyk S."/>
            <person name="Malc E."/>
            <person name="Mieczkowski P."/>
            <person name="Kruszewska J.S."/>
            <person name="Biernat P."/>
            <person name="Pawlowska J."/>
        </authorList>
    </citation>
    <scope>NUCLEOTIDE SEQUENCE</scope>
    <source>
        <strain evidence="4">WA0000067209</strain>
    </source>
</reference>
<dbReference type="GO" id="GO:0005681">
    <property type="term" value="C:spliceosomal complex"/>
    <property type="evidence" value="ECO:0007669"/>
    <property type="project" value="TreeGrafter"/>
</dbReference>
<dbReference type="SUPFAM" id="SSF101233">
    <property type="entry name" value="PWI domain"/>
    <property type="match status" value="1"/>
</dbReference>
<name>A0A8H7Q018_MORIS</name>
<evidence type="ECO:0000313" key="4">
    <source>
        <dbReference type="EMBL" id="KAG2183452.1"/>
    </source>
</evidence>
<dbReference type="Gene3D" id="1.20.1390.10">
    <property type="entry name" value="PWI domain"/>
    <property type="match status" value="1"/>
</dbReference>
<dbReference type="PANTHER" id="PTHR23148:SF0">
    <property type="entry name" value="SERINE_ARGININE REPETITIVE MATRIX PROTEIN 1"/>
    <property type="match status" value="1"/>
</dbReference>
<dbReference type="EMBL" id="JAEPQZ010000003">
    <property type="protein sequence ID" value="KAG2183452.1"/>
    <property type="molecule type" value="Genomic_DNA"/>
</dbReference>
<dbReference type="InterPro" id="IPR036483">
    <property type="entry name" value="PWI_dom_sf"/>
</dbReference>
<dbReference type="Proteomes" id="UP000654370">
    <property type="component" value="Unassembled WGS sequence"/>
</dbReference>
<feature type="compositionally biased region" description="Basic and acidic residues" evidence="2">
    <location>
        <begin position="321"/>
        <end position="330"/>
    </location>
</feature>
<evidence type="ECO:0000256" key="1">
    <source>
        <dbReference type="ARBA" id="ARBA00022664"/>
    </source>
</evidence>
<dbReference type="OrthoDB" id="163257at2759"/>
<keyword evidence="1" id="KW-0507">mRNA processing</keyword>
<sequence>MGDAGFFKVRYLESLMTLAIGTSDLLMPLMLQGTSAEQDTRFSNKHKKLLKSMKFPPEFDKKLYIVVRRCRDSDSKIIAFPNLPLPRNQIDFSKVNLAVIKPWLSTEITKILGFEDDVLVDYTFGLLETQNPDPKEMQISLTGFFESKTQELILKLWKLLLSAQESVGGIPAEFLEAKKEQLRQQQLKDEENKKQQKDVMDNIRKRRQAEDEDRVPAPREPRGRGRDDDKYDQRSNQRRDYDRRDRSKSRDRSYRGDRYRGDRYDRRRDNSEDRYRSSRRRSRTPERSRRSRYSRSPSRDRSPYRRPRSAREQDAPAGYDESAKEDDLRAKAMASMHGRED</sequence>
<dbReference type="InterPro" id="IPR052225">
    <property type="entry name" value="Ser/Arg_repetitive_matrix"/>
</dbReference>
<keyword evidence="5" id="KW-1185">Reference proteome</keyword>
<proteinExistence type="predicted"/>
<dbReference type="GO" id="GO:0048024">
    <property type="term" value="P:regulation of mRNA splicing, via spliceosome"/>
    <property type="evidence" value="ECO:0007669"/>
    <property type="project" value="TreeGrafter"/>
</dbReference>
<protein>
    <recommendedName>
        <fullName evidence="3">PWI domain-containing protein</fullName>
    </recommendedName>
</protein>
<dbReference type="GO" id="GO:0006397">
    <property type="term" value="P:mRNA processing"/>
    <property type="evidence" value="ECO:0007669"/>
    <property type="project" value="UniProtKB-KW"/>
</dbReference>
<feature type="domain" description="PWI" evidence="3">
    <location>
        <begin position="82"/>
        <end position="177"/>
    </location>
</feature>
<dbReference type="PROSITE" id="PS51025">
    <property type="entry name" value="PWI"/>
    <property type="match status" value="1"/>
</dbReference>
<feature type="region of interest" description="Disordered" evidence="2">
    <location>
        <begin position="185"/>
        <end position="341"/>
    </location>
</feature>
<dbReference type="SMART" id="SM00311">
    <property type="entry name" value="PWI"/>
    <property type="match status" value="1"/>
</dbReference>
<accession>A0A8H7Q018</accession>
<evidence type="ECO:0000259" key="3">
    <source>
        <dbReference type="PROSITE" id="PS51025"/>
    </source>
</evidence>
<organism evidence="4 5">
    <name type="scientific">Mortierella isabellina</name>
    <name type="common">Filamentous fungus</name>
    <name type="synonym">Umbelopsis isabellina</name>
    <dbReference type="NCBI Taxonomy" id="91625"/>
    <lineage>
        <taxon>Eukaryota</taxon>
        <taxon>Fungi</taxon>
        <taxon>Fungi incertae sedis</taxon>
        <taxon>Mucoromycota</taxon>
        <taxon>Mucoromycotina</taxon>
        <taxon>Umbelopsidomycetes</taxon>
        <taxon>Umbelopsidales</taxon>
        <taxon>Umbelopsidaceae</taxon>
        <taxon>Umbelopsis</taxon>
    </lineage>
</organism>
<comment type="caution">
    <text evidence="4">The sequence shown here is derived from an EMBL/GenBank/DDBJ whole genome shotgun (WGS) entry which is preliminary data.</text>
</comment>
<feature type="compositionally biased region" description="Basic and acidic residues" evidence="2">
    <location>
        <begin position="297"/>
        <end position="314"/>
    </location>
</feature>
<feature type="compositionally biased region" description="Basic and acidic residues" evidence="2">
    <location>
        <begin position="185"/>
        <end position="203"/>
    </location>
</feature>
<evidence type="ECO:0000313" key="5">
    <source>
        <dbReference type="Proteomes" id="UP000654370"/>
    </source>
</evidence>
<gene>
    <name evidence="4" type="ORF">INT43_006458</name>
</gene>
<dbReference type="Pfam" id="PF01480">
    <property type="entry name" value="PWI"/>
    <property type="match status" value="1"/>
</dbReference>
<dbReference type="GO" id="GO:0003723">
    <property type="term" value="F:RNA binding"/>
    <property type="evidence" value="ECO:0007669"/>
    <property type="project" value="TreeGrafter"/>
</dbReference>
<feature type="compositionally biased region" description="Basic and acidic residues" evidence="2">
    <location>
        <begin position="214"/>
        <end position="276"/>
    </location>
</feature>